<comment type="caution">
    <text evidence="1">The sequence shown here is derived from an EMBL/GenBank/DDBJ whole genome shotgun (WGS) entry which is preliminary data.</text>
</comment>
<reference evidence="1 2" key="1">
    <citation type="journal article" date="2019" name="Anaerobe">
        <title>Brachyspira catarrhinii sp. nov., an anaerobic intestinal spirochaete isolated from vervet monkeys may have been misidentified as Brachyspira aalborgi in previous studies.</title>
        <authorList>
            <person name="Phillips N.D."/>
            <person name="La T."/>
            <person name="Hampson D.J."/>
        </authorList>
    </citation>
    <scope>NUCLEOTIDE SEQUENCE [LARGE SCALE GENOMIC DNA]</scope>
    <source>
        <strain evidence="1 2">Z12</strain>
    </source>
</reference>
<accession>A0ABY2TNX2</accession>
<evidence type="ECO:0000313" key="2">
    <source>
        <dbReference type="Proteomes" id="UP000310168"/>
    </source>
</evidence>
<dbReference type="InterPro" id="IPR008838">
    <property type="entry name" value="Variable_surface_protein_TREHY"/>
</dbReference>
<gene>
    <name evidence="1" type="ORF">EZH24_13320</name>
</gene>
<keyword evidence="2" id="KW-1185">Reference proteome</keyword>
<protein>
    <submittedName>
        <fullName evidence="1">Cell surface protein</fullName>
    </submittedName>
</protein>
<organism evidence="1 2">
    <name type="scientific">Brachyspira catarrhinii</name>
    <dbReference type="NCBI Taxonomy" id="2528966"/>
    <lineage>
        <taxon>Bacteria</taxon>
        <taxon>Pseudomonadati</taxon>
        <taxon>Spirochaetota</taxon>
        <taxon>Spirochaetia</taxon>
        <taxon>Brachyspirales</taxon>
        <taxon>Brachyspiraceae</taxon>
        <taxon>Brachyspira</taxon>
    </lineage>
</organism>
<name>A0ABY2TNX2_9SPIR</name>
<dbReference type="EMBL" id="SJDU01000748">
    <property type="protein sequence ID" value="TKZ22686.1"/>
    <property type="molecule type" value="Genomic_DNA"/>
</dbReference>
<dbReference type="Proteomes" id="UP000310168">
    <property type="component" value="Unassembled WGS sequence"/>
</dbReference>
<feature type="non-terminal residue" evidence="1">
    <location>
        <position position="178"/>
    </location>
</feature>
<proteinExistence type="predicted"/>
<evidence type="ECO:0000313" key="1">
    <source>
        <dbReference type="EMBL" id="TKZ22686.1"/>
    </source>
</evidence>
<dbReference type="Pfam" id="PF05540">
    <property type="entry name" value="Serpulina_VSP"/>
    <property type="match status" value="1"/>
</dbReference>
<sequence length="178" mass="19721">MLLIISILSFNLFGYYSSDTFIDFLVQSNQLRVRTDRLGAVFGSESIRASLGLTGANSLSGIIIHNVGEYAALNGAKVALDQLIPALLGGIGYQMNIFGIALGYEFKWGSPTYTVHTPILSMTALDNNFRINIPISVGVGQQSYYKKADSLKGTMVISTGIEARYYFNMEYFQHLRFY</sequence>